<dbReference type="Gene3D" id="4.10.1000.10">
    <property type="entry name" value="Zinc finger, CCCH-type"/>
    <property type="match status" value="1"/>
</dbReference>
<protein>
    <submittedName>
        <fullName evidence="7">Zinc finger protein ZFP1</fullName>
    </submittedName>
</protein>
<feature type="domain" description="C3H1-type" evidence="6">
    <location>
        <begin position="51"/>
        <end position="79"/>
    </location>
</feature>
<gene>
    <name evidence="7" type="ORF">STCU_12184</name>
</gene>
<evidence type="ECO:0000313" key="7">
    <source>
        <dbReference type="EMBL" id="EPY15263.1"/>
    </source>
</evidence>
<dbReference type="InterPro" id="IPR036855">
    <property type="entry name" value="Znf_CCCH_sf"/>
</dbReference>
<evidence type="ECO:0000256" key="3">
    <source>
        <dbReference type="ARBA" id="ARBA00022833"/>
    </source>
</evidence>
<dbReference type="AlphaFoldDB" id="S9TFZ0"/>
<feature type="zinc finger region" description="C3H1-type" evidence="4">
    <location>
        <begin position="51"/>
        <end position="79"/>
    </location>
</feature>
<comment type="caution">
    <text evidence="7">The sequence shown here is derived from an EMBL/GenBank/DDBJ whole genome shotgun (WGS) entry which is preliminary data.</text>
</comment>
<keyword evidence="1 4" id="KW-0479">Metal-binding</keyword>
<proteinExistence type="predicted"/>
<dbReference type="SUPFAM" id="SSF90229">
    <property type="entry name" value="CCCH zinc finger"/>
    <property type="match status" value="1"/>
</dbReference>
<feature type="region of interest" description="Disordered" evidence="5">
    <location>
        <begin position="113"/>
        <end position="137"/>
    </location>
</feature>
<evidence type="ECO:0000313" key="8">
    <source>
        <dbReference type="Proteomes" id="UP000015354"/>
    </source>
</evidence>
<keyword evidence="2 4" id="KW-0863">Zinc-finger</keyword>
<reference evidence="7 8" key="1">
    <citation type="journal article" date="2013" name="PLoS ONE">
        <title>Predicting the Proteins of Angomonas deanei, Strigomonas culicis and Their Respective Endosymbionts Reveals New Aspects of the Trypanosomatidae Family.</title>
        <authorList>
            <person name="Motta M.C."/>
            <person name="Martins A.C."/>
            <person name="de Souza S.S."/>
            <person name="Catta-Preta C.M."/>
            <person name="Silva R."/>
            <person name="Klein C.C."/>
            <person name="de Almeida L.G."/>
            <person name="de Lima Cunha O."/>
            <person name="Ciapina L.P."/>
            <person name="Brocchi M."/>
            <person name="Colabardini A.C."/>
            <person name="de Araujo Lima B."/>
            <person name="Machado C.R."/>
            <person name="de Almeida Soares C.M."/>
            <person name="Probst C.M."/>
            <person name="de Menezes C.B."/>
            <person name="Thompson C.E."/>
            <person name="Bartholomeu D.C."/>
            <person name="Gradia D.F."/>
            <person name="Pavoni D.P."/>
            <person name="Grisard E.C."/>
            <person name="Fantinatti-Garboggini F."/>
            <person name="Marchini F.K."/>
            <person name="Rodrigues-Luiz G.F."/>
            <person name="Wagner G."/>
            <person name="Goldman G.H."/>
            <person name="Fietto J.L."/>
            <person name="Elias M.C."/>
            <person name="Goldman M.H."/>
            <person name="Sagot M.F."/>
            <person name="Pereira M."/>
            <person name="Stoco P.H."/>
            <person name="de Mendonca-Neto R.P."/>
            <person name="Teixeira S.M."/>
            <person name="Maciel T.E."/>
            <person name="de Oliveira Mendes T.A."/>
            <person name="Urmenyi T.P."/>
            <person name="de Souza W."/>
            <person name="Schenkman S."/>
            <person name="de Vasconcelos A.T."/>
        </authorList>
    </citation>
    <scope>NUCLEOTIDE SEQUENCE [LARGE SCALE GENOMIC DNA]</scope>
</reference>
<dbReference type="InterPro" id="IPR000571">
    <property type="entry name" value="Znf_CCCH"/>
</dbReference>
<accession>S9TFZ0</accession>
<keyword evidence="8" id="KW-1185">Reference proteome</keyword>
<dbReference type="Pfam" id="PF00642">
    <property type="entry name" value="zf-CCCH"/>
    <property type="match status" value="1"/>
</dbReference>
<dbReference type="GO" id="GO:0008270">
    <property type="term" value="F:zinc ion binding"/>
    <property type="evidence" value="ECO:0007669"/>
    <property type="project" value="UniProtKB-KW"/>
</dbReference>
<evidence type="ECO:0000256" key="5">
    <source>
        <dbReference type="SAM" id="MobiDB-lite"/>
    </source>
</evidence>
<dbReference type="PROSITE" id="PS50103">
    <property type="entry name" value="ZF_C3H1"/>
    <property type="match status" value="1"/>
</dbReference>
<name>S9TFZ0_9TRYP</name>
<sequence length="181" mass="20673">MEVVSPFTVHSLENQLNDSCELEQPCTPMVDSESQKISTTIYLSKNMDMTKFKTKICKNFKNGVHCPFGDNCAFLHINESIQHVTMKDNSTTSRRSMLPKTLSYEGSWFSQGEEKEMLSESSDTVRSTASPPPPPHYEEAIQQRRMKEEEMASPNVMMPPAYPKRFRHDPYSFAGVQYVSC</sequence>
<evidence type="ECO:0000256" key="4">
    <source>
        <dbReference type="PROSITE-ProRule" id="PRU00723"/>
    </source>
</evidence>
<keyword evidence="3 4" id="KW-0862">Zinc</keyword>
<evidence type="ECO:0000256" key="1">
    <source>
        <dbReference type="ARBA" id="ARBA00022723"/>
    </source>
</evidence>
<evidence type="ECO:0000259" key="6">
    <source>
        <dbReference type="PROSITE" id="PS50103"/>
    </source>
</evidence>
<dbReference type="EMBL" id="ATMH01012326">
    <property type="protein sequence ID" value="EPY15263.1"/>
    <property type="molecule type" value="Genomic_DNA"/>
</dbReference>
<dbReference type="SMART" id="SM00356">
    <property type="entry name" value="ZnF_C3H1"/>
    <property type="match status" value="1"/>
</dbReference>
<feature type="compositionally biased region" description="Polar residues" evidence="5">
    <location>
        <begin position="119"/>
        <end position="129"/>
    </location>
</feature>
<organism evidence="7 8">
    <name type="scientific">Strigomonas culicis</name>
    <dbReference type="NCBI Taxonomy" id="28005"/>
    <lineage>
        <taxon>Eukaryota</taxon>
        <taxon>Discoba</taxon>
        <taxon>Euglenozoa</taxon>
        <taxon>Kinetoplastea</taxon>
        <taxon>Metakinetoplastina</taxon>
        <taxon>Trypanosomatida</taxon>
        <taxon>Trypanosomatidae</taxon>
        <taxon>Strigomonadinae</taxon>
        <taxon>Strigomonas</taxon>
    </lineage>
</organism>
<evidence type="ECO:0000256" key="2">
    <source>
        <dbReference type="ARBA" id="ARBA00022771"/>
    </source>
</evidence>
<dbReference type="OrthoDB" id="410307at2759"/>
<dbReference type="Proteomes" id="UP000015354">
    <property type="component" value="Unassembled WGS sequence"/>
</dbReference>